<organism evidence="6 7">
    <name type="scientific">Halomonas tibetensis</name>
    <dbReference type="NCBI Taxonomy" id="2259590"/>
    <lineage>
        <taxon>Bacteria</taxon>
        <taxon>Pseudomonadati</taxon>
        <taxon>Pseudomonadota</taxon>
        <taxon>Gammaproteobacteria</taxon>
        <taxon>Oceanospirillales</taxon>
        <taxon>Halomonadaceae</taxon>
        <taxon>Halomonas</taxon>
    </lineage>
</organism>
<dbReference type="SUPFAM" id="SSF116734">
    <property type="entry name" value="DNA methylase specificity domain"/>
    <property type="match status" value="2"/>
</dbReference>
<dbReference type="RefSeq" id="WP_379756339.1">
    <property type="nucleotide sequence ID" value="NZ_JBHRSQ010000009.1"/>
</dbReference>
<keyword evidence="3" id="KW-0238">DNA-binding</keyword>
<evidence type="ECO:0000313" key="6">
    <source>
        <dbReference type="EMBL" id="MFC2991634.1"/>
    </source>
</evidence>
<dbReference type="PANTHER" id="PTHR30408">
    <property type="entry name" value="TYPE-1 RESTRICTION ENZYME ECOKI SPECIFICITY PROTEIN"/>
    <property type="match status" value="1"/>
</dbReference>
<reference evidence="7" key="1">
    <citation type="journal article" date="2019" name="Int. J. Syst. Evol. Microbiol.">
        <title>The Global Catalogue of Microorganisms (GCM) 10K type strain sequencing project: providing services to taxonomists for standard genome sequencing and annotation.</title>
        <authorList>
            <consortium name="The Broad Institute Genomics Platform"/>
            <consortium name="The Broad Institute Genome Sequencing Center for Infectious Disease"/>
            <person name="Wu L."/>
            <person name="Ma J."/>
        </authorList>
    </citation>
    <scope>NUCLEOTIDE SEQUENCE [LARGE SCALE GENOMIC DNA]</scope>
    <source>
        <strain evidence="7">KCTC 52660</strain>
    </source>
</reference>
<dbReference type="GO" id="GO:0004519">
    <property type="term" value="F:endonuclease activity"/>
    <property type="evidence" value="ECO:0007669"/>
    <property type="project" value="UniProtKB-KW"/>
</dbReference>
<accession>A0ABV7B3I5</accession>
<keyword evidence="7" id="KW-1185">Reference proteome</keyword>
<feature type="domain" description="Type I restriction modification DNA specificity" evidence="5">
    <location>
        <begin position="250"/>
        <end position="395"/>
    </location>
</feature>
<dbReference type="Gene3D" id="1.10.287.1120">
    <property type="entry name" value="Bipartite methylase S protein"/>
    <property type="match status" value="1"/>
</dbReference>
<dbReference type="EMBL" id="JBHRSQ010000009">
    <property type="protein sequence ID" value="MFC2991634.1"/>
    <property type="molecule type" value="Genomic_DNA"/>
</dbReference>
<proteinExistence type="inferred from homology"/>
<comment type="similarity">
    <text evidence="1">Belongs to the type-I restriction system S methylase family.</text>
</comment>
<name>A0ABV7B3I5_9GAMM</name>
<evidence type="ECO:0000313" key="7">
    <source>
        <dbReference type="Proteomes" id="UP001595386"/>
    </source>
</evidence>
<evidence type="ECO:0000256" key="4">
    <source>
        <dbReference type="SAM" id="Coils"/>
    </source>
</evidence>
<protein>
    <submittedName>
        <fullName evidence="6">Restriction endonuclease subunit S</fullName>
        <ecNumber evidence="6">3.1.21.-</ecNumber>
    </submittedName>
</protein>
<dbReference type="InterPro" id="IPR052021">
    <property type="entry name" value="Type-I_RS_S_subunit"/>
</dbReference>
<gene>
    <name evidence="6" type="ORF">ACFODV_06275</name>
</gene>
<dbReference type="InterPro" id="IPR000055">
    <property type="entry name" value="Restrct_endonuc_typeI_TRD"/>
</dbReference>
<evidence type="ECO:0000256" key="3">
    <source>
        <dbReference type="ARBA" id="ARBA00023125"/>
    </source>
</evidence>
<dbReference type="GO" id="GO:0016787">
    <property type="term" value="F:hydrolase activity"/>
    <property type="evidence" value="ECO:0007669"/>
    <property type="project" value="UniProtKB-KW"/>
</dbReference>
<evidence type="ECO:0000256" key="2">
    <source>
        <dbReference type="ARBA" id="ARBA00022747"/>
    </source>
</evidence>
<dbReference type="EC" id="3.1.21.-" evidence="6"/>
<dbReference type="Proteomes" id="UP001595386">
    <property type="component" value="Unassembled WGS sequence"/>
</dbReference>
<keyword evidence="4" id="KW-0175">Coiled coil</keyword>
<keyword evidence="6" id="KW-0378">Hydrolase</keyword>
<keyword evidence="6" id="KW-0255">Endonuclease</keyword>
<feature type="coiled-coil region" evidence="4">
    <location>
        <begin position="160"/>
        <end position="187"/>
    </location>
</feature>
<evidence type="ECO:0000259" key="5">
    <source>
        <dbReference type="Pfam" id="PF01420"/>
    </source>
</evidence>
<keyword evidence="2" id="KW-0680">Restriction system</keyword>
<comment type="caution">
    <text evidence="6">The sequence shown here is derived from an EMBL/GenBank/DDBJ whole genome shotgun (WGS) entry which is preliminary data.</text>
</comment>
<dbReference type="Pfam" id="PF01420">
    <property type="entry name" value="Methylase_S"/>
    <property type="match status" value="2"/>
</dbReference>
<dbReference type="Gene3D" id="3.90.220.20">
    <property type="entry name" value="DNA methylase specificity domains"/>
    <property type="match status" value="2"/>
</dbReference>
<evidence type="ECO:0000256" key="1">
    <source>
        <dbReference type="ARBA" id="ARBA00010923"/>
    </source>
</evidence>
<dbReference type="PANTHER" id="PTHR30408:SF12">
    <property type="entry name" value="TYPE I RESTRICTION ENZYME MJAVIII SPECIFICITY SUBUNIT"/>
    <property type="match status" value="1"/>
</dbReference>
<dbReference type="InterPro" id="IPR044946">
    <property type="entry name" value="Restrct_endonuc_typeI_TRD_sf"/>
</dbReference>
<keyword evidence="6" id="KW-0540">Nuclease</keyword>
<feature type="domain" description="Type I restriction modification DNA specificity" evidence="5">
    <location>
        <begin position="63"/>
        <end position="179"/>
    </location>
</feature>
<sequence length="426" mass="46792">MFKKIPLSDLTIKITDGSHFSPTPVEQGRLIANVKDMQGGHVNLDSCTRISDKDYSKLDASGCVAKKNDVLLSKDGTVGKVAIVDDDNQLATLSSIAIIRTLEQANHRYVGQFLKSEDAKRQYDNAMSGSALRRLVLRDINSLKIPTPPKVEQELIAHLLDTLDTQIQKTEALIAKLEKVKEGLLHDLLTRGIDESGQLRPSPEKAPELYKESPLGLIPREWSCQELAAAADVQRGRFTHRPRNDPAFYGGDYPFIQTGDVAAAKGGIVIDFSQTLSRLGTTASSLFPARTIAITIAANIADTAILGRPMYFPDSVVGAVVNDGANARFVELCIRRAKRSLDARAPQSAQKNINLQDLRPLLIPFPCLCEQNRIAESYEVFMGRVLAERQKLTKLKSEKIALMDDLLTGRVRVTPLLEKAQATTPA</sequence>